<reference evidence="2 3" key="1">
    <citation type="submission" date="2020-08" db="EMBL/GenBank/DDBJ databases">
        <title>Genomic Encyclopedia of Type Strains, Phase IV (KMG-IV): sequencing the most valuable type-strain genomes for metagenomic binning, comparative biology and taxonomic classification.</title>
        <authorList>
            <person name="Goeker M."/>
        </authorList>
    </citation>
    <scope>NUCLEOTIDE SEQUENCE [LARGE SCALE GENOMIC DNA]</scope>
    <source>
        <strain evidence="2 3">DSM 24661</strain>
    </source>
</reference>
<dbReference type="InterPro" id="IPR041419">
    <property type="entry name" value="TnsE_C"/>
</dbReference>
<evidence type="ECO:0000313" key="3">
    <source>
        <dbReference type="Proteomes" id="UP000559117"/>
    </source>
</evidence>
<dbReference type="RefSeq" id="WP_183859996.1">
    <property type="nucleotide sequence ID" value="NZ_JACHFH010000008.1"/>
</dbReference>
<gene>
    <name evidence="2" type="ORF">HNR32_000867</name>
</gene>
<evidence type="ECO:0000259" key="1">
    <source>
        <dbReference type="Pfam" id="PF18623"/>
    </source>
</evidence>
<organism evidence="2 3">
    <name type="scientific">Pectinatus brassicae</name>
    <dbReference type="NCBI Taxonomy" id="862415"/>
    <lineage>
        <taxon>Bacteria</taxon>
        <taxon>Bacillati</taxon>
        <taxon>Bacillota</taxon>
        <taxon>Negativicutes</taxon>
        <taxon>Selenomonadales</taxon>
        <taxon>Selenomonadaceae</taxon>
        <taxon>Pectinatus</taxon>
    </lineage>
</organism>
<accession>A0A840URX1</accession>
<dbReference type="EMBL" id="JACHFH010000008">
    <property type="protein sequence ID" value="MBB5335733.1"/>
    <property type="molecule type" value="Genomic_DNA"/>
</dbReference>
<feature type="domain" description="TnsE C-terminal" evidence="1">
    <location>
        <begin position="372"/>
        <end position="478"/>
    </location>
</feature>
<name>A0A840URX1_9FIRM</name>
<proteinExistence type="predicted"/>
<comment type="caution">
    <text evidence="2">The sequence shown here is derived from an EMBL/GenBank/DDBJ whole genome shotgun (WGS) entry which is preliminary data.</text>
</comment>
<protein>
    <recommendedName>
        <fullName evidence="1">TnsE C-terminal domain-containing protein</fullName>
    </recommendedName>
</protein>
<evidence type="ECO:0000313" key="2">
    <source>
        <dbReference type="EMBL" id="MBB5335733.1"/>
    </source>
</evidence>
<sequence length="509" mass="59681">MTKSIIRLNKWPFEKGEKAKLIKISKPYHAKGRWFVDALFLSIEHNYPKTLRRSFGDLHLLIVAAVYIDGVRQDMSKWVEADISIVEDVLHRKPIEPYLLKNGRDHRFDCYTFGISINYKYYIISLFEIMRAILAPDVFWLNQITQFDSIDTRILHALKNDVLELNFSTDVPVNYVKQNAAIKHVAWVLSNPEIYSMLNLLYKNIKENKGILFEFLFNDLTLTIRFEERNGRRYIREIIACKQKRLKCNAIQVTHPRLATYEEVEDRKNRELNKSKRKIVTLSSDYTKDLIANMTASNNFLDIEDDKDILSEYSTFTEINRIKINKECVTSKSTKCNIISDTNQRTTGDFGGLETIPQLEFAHIMQDNLDDDFADIQAVLQLMGKRSKTDSITQYIGVLNNHWRYRSICTLDDGVTPRKYLIGKIKTQNNTNAIIIEIQRQHLSISTLMCISKQLLNWDKICHNIIKKFIINSGTWPQLEKINYLVCYRLKHTNITIEKKEERLFNKLF</sequence>
<dbReference type="AlphaFoldDB" id="A0A840URX1"/>
<dbReference type="Proteomes" id="UP000559117">
    <property type="component" value="Unassembled WGS sequence"/>
</dbReference>
<keyword evidence="3" id="KW-1185">Reference proteome</keyword>
<dbReference type="Pfam" id="PF18623">
    <property type="entry name" value="TnsE_C"/>
    <property type="match status" value="1"/>
</dbReference>